<sequence length="236" mass="27324">MDPNGLSDPYVKLKLIPFEENEQCKPKQKSKTIKSTLNPVWDEHFSFKLEPSDKDRRLSVAVWDWDRTSRNDFMGSLSFGISELIKEPVDGWFKLLNDEEGEYYNIRIPPENERDIEKLQKKMADLHSTKSQKVNNKPHLANAKQRASTDNNLENSCNNNNSKPAQRCVASDFNFLTVLGKGSFGKVLLGEHKQTKELFAIKILKKVRNKMEIKLSLVRRRAIYYKPKSIFFNCLG</sequence>
<dbReference type="EMBL" id="CAVMJV010000049">
    <property type="protein sequence ID" value="CAK5083206.1"/>
    <property type="molecule type" value="Genomic_DNA"/>
</dbReference>
<keyword evidence="2" id="KW-1185">Reference proteome</keyword>
<gene>
    <name evidence="1" type="ORF">MENTE1834_LOCUS30527</name>
</gene>
<organism evidence="1 2">
    <name type="scientific">Meloidogyne enterolobii</name>
    <name type="common">Root-knot nematode worm</name>
    <name type="synonym">Meloidogyne mayaguensis</name>
    <dbReference type="NCBI Taxonomy" id="390850"/>
    <lineage>
        <taxon>Eukaryota</taxon>
        <taxon>Metazoa</taxon>
        <taxon>Ecdysozoa</taxon>
        <taxon>Nematoda</taxon>
        <taxon>Chromadorea</taxon>
        <taxon>Rhabditida</taxon>
        <taxon>Tylenchina</taxon>
        <taxon>Tylenchomorpha</taxon>
        <taxon>Tylenchoidea</taxon>
        <taxon>Meloidogynidae</taxon>
        <taxon>Meloidogyninae</taxon>
        <taxon>Meloidogyne</taxon>
    </lineage>
</organism>
<reference evidence="1" key="1">
    <citation type="submission" date="2023-11" db="EMBL/GenBank/DDBJ databases">
        <authorList>
            <person name="Poullet M."/>
        </authorList>
    </citation>
    <scope>NUCLEOTIDE SEQUENCE</scope>
    <source>
        <strain evidence="1">E1834</strain>
    </source>
</reference>
<proteinExistence type="predicted"/>
<name>A0ACB0ZYB9_MELEN</name>
<comment type="caution">
    <text evidence="1">The sequence shown here is derived from an EMBL/GenBank/DDBJ whole genome shotgun (WGS) entry which is preliminary data.</text>
</comment>
<protein>
    <submittedName>
        <fullName evidence="1">Uncharacterized protein</fullName>
    </submittedName>
</protein>
<accession>A0ACB0ZYB9</accession>
<evidence type="ECO:0000313" key="2">
    <source>
        <dbReference type="Proteomes" id="UP001497535"/>
    </source>
</evidence>
<evidence type="ECO:0000313" key="1">
    <source>
        <dbReference type="EMBL" id="CAK5083206.1"/>
    </source>
</evidence>
<dbReference type="Proteomes" id="UP001497535">
    <property type="component" value="Unassembled WGS sequence"/>
</dbReference>